<organism evidence="10 11">
    <name type="scientific">Candidatus Phytoplasma sacchari</name>
    <dbReference type="NCBI Taxonomy" id="2609813"/>
    <lineage>
        <taxon>Bacteria</taxon>
        <taxon>Bacillati</taxon>
        <taxon>Mycoplasmatota</taxon>
        <taxon>Mollicutes</taxon>
        <taxon>Acholeplasmatales</taxon>
        <taxon>Acholeplasmataceae</taxon>
        <taxon>Candidatus Phytoplasma</taxon>
        <taxon>16SrXI (Rice yellow dwarf group)</taxon>
    </lineage>
</organism>
<dbReference type="SMART" id="SM00487">
    <property type="entry name" value="DEXDc"/>
    <property type="match status" value="1"/>
</dbReference>
<keyword evidence="4" id="KW-0067">ATP-binding</keyword>
<proteinExistence type="inferred from homology"/>
<dbReference type="Pfam" id="PF00270">
    <property type="entry name" value="DEAD"/>
    <property type="match status" value="1"/>
</dbReference>
<evidence type="ECO:0000256" key="3">
    <source>
        <dbReference type="ARBA" id="ARBA00022806"/>
    </source>
</evidence>
<evidence type="ECO:0000313" key="11">
    <source>
        <dbReference type="Proteomes" id="UP001210120"/>
    </source>
</evidence>
<dbReference type="PANTHER" id="PTHR47959">
    <property type="entry name" value="ATP-DEPENDENT RNA HELICASE RHLE-RELATED"/>
    <property type="match status" value="1"/>
</dbReference>
<evidence type="ECO:0000313" key="10">
    <source>
        <dbReference type="EMBL" id="WBL31451.1"/>
    </source>
</evidence>
<dbReference type="PANTHER" id="PTHR47959:SF1">
    <property type="entry name" value="ATP-DEPENDENT RNA HELICASE DBPA"/>
    <property type="match status" value="1"/>
</dbReference>
<evidence type="ECO:0000256" key="6">
    <source>
        <dbReference type="PROSITE-ProRule" id="PRU00552"/>
    </source>
</evidence>
<sequence length="553" mass="64815">MSILFEELNLLKQTKDALKDLEFSHPTPIQNLVIPEMIKGNDIIAQSQTGTGKTFSFSIPIIEKIDPKIDKTQSLVLCPTRELSIQVFDEMKKLLKFHKEIKITVICGGESYTKQFKDLENNPHIIIATPGRIIDLLEKKKVNLSKIKILTLDEADEMLKMGFQEALETILKNIPEKRQTVLFSATLPLTIKKIASKYQKNPKILKIKQENIAVKSIKQFYFVVKEFNKNKLLVRLLDQKNPESVIIFANTKKDVDNIFNYLQNENFLVNAIHGDLKQNQRKYVMDNFRKKNIKILVATDVAARGLDISDIKMIINYDLPYEDEVYVHRIGRTGRAGKTGLAYSFISYMKINKLKKLENYLKEKITFLNIPTVQEIQKEQSIQFNQKINELIENNKITVNEENKILIDQLMKKFDVRQIINSFLQYFKPEKKNYEPIDENKFNFYQQKENNNNNNLNRFQNNKIKNYKEIVRKKRENMTELVINLGKNDGINNPLLLLKIFDEKFNIYKRNIGNIKHFYDKTIFEISNNLADKIKSKKNIYFENKLLQITKSK</sequence>
<dbReference type="CDD" id="cd18787">
    <property type="entry name" value="SF2_C_DEAD"/>
    <property type="match status" value="1"/>
</dbReference>
<dbReference type="SUPFAM" id="SSF52540">
    <property type="entry name" value="P-loop containing nucleoside triphosphate hydrolases"/>
    <property type="match status" value="1"/>
</dbReference>
<dbReference type="Proteomes" id="UP001210120">
    <property type="component" value="Chromosome"/>
</dbReference>
<feature type="domain" description="DEAD-box RNA helicase Q" evidence="9">
    <location>
        <begin position="3"/>
        <end position="31"/>
    </location>
</feature>
<dbReference type="InterPro" id="IPR044742">
    <property type="entry name" value="DEAD/DEAH_RhlB"/>
</dbReference>
<dbReference type="CDD" id="cd00268">
    <property type="entry name" value="DEADc"/>
    <property type="match status" value="1"/>
</dbReference>
<dbReference type="EMBL" id="CP115156">
    <property type="protein sequence ID" value="WBL31451.1"/>
    <property type="molecule type" value="Genomic_DNA"/>
</dbReference>
<gene>
    <name evidence="10" type="ORF">O7R10_00055</name>
</gene>
<reference evidence="10" key="1">
    <citation type="submission" date="2022-12" db="EMBL/GenBank/DDBJ databases">
        <title>Genomic Characterization of Candidatus Phytoplasma sacchari in China.</title>
        <authorList>
            <person name="Zhang R.-Y."/>
        </authorList>
    </citation>
    <scope>NUCLEOTIDE SEQUENCE [LARGE SCALE GENOMIC DNA]</scope>
    <source>
        <strain evidence="10">SCWL1</strain>
    </source>
</reference>
<dbReference type="PROSITE" id="PS51194">
    <property type="entry name" value="HELICASE_CTER"/>
    <property type="match status" value="1"/>
</dbReference>
<keyword evidence="2" id="KW-0378">Hydrolase</keyword>
<dbReference type="InterPro" id="IPR001650">
    <property type="entry name" value="Helicase_C-like"/>
</dbReference>
<feature type="domain" description="Helicase ATP-binding" evidence="7">
    <location>
        <begin position="34"/>
        <end position="205"/>
    </location>
</feature>
<evidence type="ECO:0000259" key="9">
    <source>
        <dbReference type="PROSITE" id="PS51195"/>
    </source>
</evidence>
<keyword evidence="3 10" id="KW-0347">Helicase</keyword>
<dbReference type="InterPro" id="IPR014001">
    <property type="entry name" value="Helicase_ATP-bd"/>
</dbReference>
<evidence type="ECO:0000256" key="4">
    <source>
        <dbReference type="ARBA" id="ARBA00022840"/>
    </source>
</evidence>
<evidence type="ECO:0000259" key="7">
    <source>
        <dbReference type="PROSITE" id="PS51192"/>
    </source>
</evidence>
<dbReference type="Pfam" id="PF03880">
    <property type="entry name" value="DbpA"/>
    <property type="match status" value="1"/>
</dbReference>
<dbReference type="InterPro" id="IPR014014">
    <property type="entry name" value="RNA_helicase_DEAD_Q_motif"/>
</dbReference>
<dbReference type="PROSITE" id="PS51195">
    <property type="entry name" value="Q_MOTIF"/>
    <property type="match status" value="1"/>
</dbReference>
<keyword evidence="11" id="KW-1185">Reference proteome</keyword>
<feature type="domain" description="Helicase C-terminal" evidence="8">
    <location>
        <begin position="216"/>
        <end position="392"/>
    </location>
</feature>
<dbReference type="InterPro" id="IPR027417">
    <property type="entry name" value="P-loop_NTPase"/>
</dbReference>
<dbReference type="InterPro" id="IPR011545">
    <property type="entry name" value="DEAD/DEAH_box_helicase_dom"/>
</dbReference>
<accession>A0ABY7M156</accession>
<evidence type="ECO:0000256" key="5">
    <source>
        <dbReference type="ARBA" id="ARBA00038437"/>
    </source>
</evidence>
<dbReference type="InterPro" id="IPR005580">
    <property type="entry name" value="DbpA/CsdA_RNA-bd_dom"/>
</dbReference>
<evidence type="ECO:0000256" key="1">
    <source>
        <dbReference type="ARBA" id="ARBA00022741"/>
    </source>
</evidence>
<evidence type="ECO:0000256" key="2">
    <source>
        <dbReference type="ARBA" id="ARBA00022801"/>
    </source>
</evidence>
<dbReference type="GO" id="GO:0004386">
    <property type="term" value="F:helicase activity"/>
    <property type="evidence" value="ECO:0007669"/>
    <property type="project" value="UniProtKB-KW"/>
</dbReference>
<dbReference type="Pfam" id="PF00271">
    <property type="entry name" value="Helicase_C"/>
    <property type="match status" value="1"/>
</dbReference>
<dbReference type="Gene3D" id="3.40.50.300">
    <property type="entry name" value="P-loop containing nucleotide triphosphate hydrolases"/>
    <property type="match status" value="2"/>
</dbReference>
<dbReference type="PROSITE" id="PS51192">
    <property type="entry name" value="HELICASE_ATP_BIND_1"/>
    <property type="match status" value="1"/>
</dbReference>
<dbReference type="InterPro" id="IPR050079">
    <property type="entry name" value="DEAD_box_RNA_helicase"/>
</dbReference>
<keyword evidence="1" id="KW-0547">Nucleotide-binding</keyword>
<feature type="short sequence motif" description="Q motif" evidence="6">
    <location>
        <begin position="3"/>
        <end position="31"/>
    </location>
</feature>
<protein>
    <submittedName>
        <fullName evidence="10">DEAD/DEAH box helicase</fullName>
    </submittedName>
</protein>
<comment type="similarity">
    <text evidence="5">Belongs to the DEAD box helicase family.</text>
</comment>
<evidence type="ECO:0000259" key="8">
    <source>
        <dbReference type="PROSITE" id="PS51194"/>
    </source>
</evidence>
<name>A0ABY7M156_9MOLU</name>
<dbReference type="SMART" id="SM00490">
    <property type="entry name" value="HELICc"/>
    <property type="match status" value="1"/>
</dbReference>